<evidence type="ECO:0000313" key="1">
    <source>
        <dbReference type="EMBL" id="CAD7581378.1"/>
    </source>
</evidence>
<reference evidence="1" key="1">
    <citation type="submission" date="2020-11" db="EMBL/GenBank/DDBJ databases">
        <authorList>
            <person name="Tran Van P."/>
        </authorList>
    </citation>
    <scope>NUCLEOTIDE SEQUENCE</scope>
</reference>
<gene>
    <name evidence="1" type="ORF">TCMB3V08_LOCUS13911</name>
</gene>
<dbReference type="EMBL" id="OE216417">
    <property type="protein sequence ID" value="CAD7581378.1"/>
    <property type="molecule type" value="Genomic_DNA"/>
</dbReference>
<sequence length="8" mass="987">MSFRCSTR</sequence>
<proteinExistence type="predicted"/>
<protein>
    <submittedName>
        <fullName evidence="1">(California timema) hypothetical protein</fullName>
    </submittedName>
</protein>
<organism evidence="1">
    <name type="scientific">Timema californicum</name>
    <name type="common">California timema</name>
    <name type="synonym">Walking stick</name>
    <dbReference type="NCBI Taxonomy" id="61474"/>
    <lineage>
        <taxon>Eukaryota</taxon>
        <taxon>Metazoa</taxon>
        <taxon>Ecdysozoa</taxon>
        <taxon>Arthropoda</taxon>
        <taxon>Hexapoda</taxon>
        <taxon>Insecta</taxon>
        <taxon>Pterygota</taxon>
        <taxon>Neoptera</taxon>
        <taxon>Polyneoptera</taxon>
        <taxon>Phasmatodea</taxon>
        <taxon>Timematodea</taxon>
        <taxon>Timematoidea</taxon>
        <taxon>Timematidae</taxon>
        <taxon>Timema</taxon>
    </lineage>
</organism>
<name>A0A7R9PFK3_TIMCA</name>
<accession>A0A7R9PFK3</accession>